<keyword evidence="2" id="KW-1185">Reference proteome</keyword>
<evidence type="ECO:0000313" key="2">
    <source>
        <dbReference type="Proteomes" id="UP000429232"/>
    </source>
</evidence>
<proteinExistence type="predicted"/>
<accession>A0A6I4HXL1</accession>
<dbReference type="RefSeq" id="WP_157523681.1">
    <property type="nucleotide sequence ID" value="NZ_CP066775.1"/>
</dbReference>
<name>A0A6I4HXL1_9SPHI</name>
<dbReference type="AlphaFoldDB" id="A0A6I4HXL1"/>
<sequence>MDSLFTKLYSYRQRENKGDLENFSTELFAHCLMDDVIFQKSFMDFIGCDELIDNISTQQSYPKFGRPDIEINTETFIILIENKVESTEGINQLPRYVNILEQSEKRKILIYLTKFYEQKEIFSEKINFQNIKWWDISNLIDRDENNIITNLFDEFLLENRIAMDNNFENLDIVSLENISNVISKMDEVIDSVRDYFSARLGVFSKDSSRSTRLGDGAYYTYKSIGTPHKFNIDLGYYWWNDEPVQLGVRIWIPFKMNEKDYITSFFRKNLDPLKWQEDSWGKNIAFSNYWSLNKIIALEDDQLPLMIKFLKACIDELSRLKSSNSPIFE</sequence>
<dbReference type="EMBL" id="CP066775">
    <property type="protein sequence ID" value="QQL51107.1"/>
    <property type="molecule type" value="Genomic_DNA"/>
</dbReference>
<gene>
    <name evidence="1" type="ORF">GO620_006560</name>
</gene>
<dbReference type="Proteomes" id="UP000429232">
    <property type="component" value="Chromosome"/>
</dbReference>
<dbReference type="Pfam" id="PF14281">
    <property type="entry name" value="PDDEXK_4"/>
    <property type="match status" value="1"/>
</dbReference>
<protein>
    <submittedName>
        <fullName evidence="1">PD-(D/E)XK nuclease family protein</fullName>
    </submittedName>
</protein>
<dbReference type="KEGG" id="mgik:GO620_006560"/>
<dbReference type="InterPro" id="IPR029470">
    <property type="entry name" value="PDDEXK_4"/>
</dbReference>
<evidence type="ECO:0000313" key="1">
    <source>
        <dbReference type="EMBL" id="QQL51107.1"/>
    </source>
</evidence>
<reference evidence="1 2" key="1">
    <citation type="submission" date="2020-12" db="EMBL/GenBank/DDBJ databases">
        <title>HMF7856_wgs.fasta genome submission.</title>
        <authorList>
            <person name="Kang H."/>
            <person name="Kim H."/>
            <person name="Joh K."/>
        </authorList>
    </citation>
    <scope>NUCLEOTIDE SEQUENCE [LARGE SCALE GENOMIC DNA]</scope>
    <source>
        <strain evidence="1 2">HMF7856</strain>
    </source>
</reference>
<organism evidence="1 2">
    <name type="scientific">Mucilaginibacter ginkgonis</name>
    <dbReference type="NCBI Taxonomy" id="2682091"/>
    <lineage>
        <taxon>Bacteria</taxon>
        <taxon>Pseudomonadati</taxon>
        <taxon>Bacteroidota</taxon>
        <taxon>Sphingobacteriia</taxon>
        <taxon>Sphingobacteriales</taxon>
        <taxon>Sphingobacteriaceae</taxon>
        <taxon>Mucilaginibacter</taxon>
    </lineage>
</organism>